<keyword evidence="1" id="KW-0812">Transmembrane</keyword>
<dbReference type="EnsemblPlants" id="AET3Gv20433600.23">
    <property type="protein sequence ID" value="AET3Gv20433600.23"/>
    <property type="gene ID" value="AET3Gv20433600"/>
</dbReference>
<evidence type="ECO:0000313" key="3">
    <source>
        <dbReference type="Proteomes" id="UP000015105"/>
    </source>
</evidence>
<feature type="transmembrane region" description="Helical" evidence="1">
    <location>
        <begin position="45"/>
        <end position="67"/>
    </location>
</feature>
<reference evidence="2" key="5">
    <citation type="journal article" date="2021" name="G3 (Bethesda)">
        <title>Aegilops tauschii genome assembly Aet v5.0 features greater sequence contiguity and improved annotation.</title>
        <authorList>
            <person name="Wang L."/>
            <person name="Zhu T."/>
            <person name="Rodriguez J.C."/>
            <person name="Deal K.R."/>
            <person name="Dubcovsky J."/>
            <person name="McGuire P.E."/>
            <person name="Lux T."/>
            <person name="Spannagl M."/>
            <person name="Mayer K.F.X."/>
            <person name="Baldrich P."/>
            <person name="Meyers B.C."/>
            <person name="Huo N."/>
            <person name="Gu Y.Q."/>
            <person name="Zhou H."/>
            <person name="Devos K.M."/>
            <person name="Bennetzen J.L."/>
            <person name="Unver T."/>
            <person name="Budak H."/>
            <person name="Gulick P.J."/>
            <person name="Galiba G."/>
            <person name="Kalapos B."/>
            <person name="Nelson D.R."/>
            <person name="Li P."/>
            <person name="You F.M."/>
            <person name="Luo M.C."/>
            <person name="Dvorak J."/>
        </authorList>
    </citation>
    <scope>NUCLEOTIDE SEQUENCE [LARGE SCALE GENOMIC DNA]</scope>
    <source>
        <strain evidence="2">cv. AL8/78</strain>
    </source>
</reference>
<dbReference type="AlphaFoldDB" id="A0A453ERZ8"/>
<dbReference type="Gramene" id="AET3Gv20433600.23">
    <property type="protein sequence ID" value="AET3Gv20433600.23"/>
    <property type="gene ID" value="AET3Gv20433600"/>
</dbReference>
<organism evidence="2 3">
    <name type="scientific">Aegilops tauschii subsp. strangulata</name>
    <name type="common">Goatgrass</name>
    <dbReference type="NCBI Taxonomy" id="200361"/>
    <lineage>
        <taxon>Eukaryota</taxon>
        <taxon>Viridiplantae</taxon>
        <taxon>Streptophyta</taxon>
        <taxon>Embryophyta</taxon>
        <taxon>Tracheophyta</taxon>
        <taxon>Spermatophyta</taxon>
        <taxon>Magnoliopsida</taxon>
        <taxon>Liliopsida</taxon>
        <taxon>Poales</taxon>
        <taxon>Poaceae</taxon>
        <taxon>BOP clade</taxon>
        <taxon>Pooideae</taxon>
        <taxon>Triticodae</taxon>
        <taxon>Triticeae</taxon>
        <taxon>Triticinae</taxon>
        <taxon>Aegilops</taxon>
    </lineage>
</organism>
<proteinExistence type="predicted"/>
<reference evidence="3" key="2">
    <citation type="journal article" date="2017" name="Nat. Plants">
        <title>The Aegilops tauschii genome reveals multiple impacts of transposons.</title>
        <authorList>
            <person name="Zhao G."/>
            <person name="Zou C."/>
            <person name="Li K."/>
            <person name="Wang K."/>
            <person name="Li T."/>
            <person name="Gao L."/>
            <person name="Zhang X."/>
            <person name="Wang H."/>
            <person name="Yang Z."/>
            <person name="Liu X."/>
            <person name="Jiang W."/>
            <person name="Mao L."/>
            <person name="Kong X."/>
            <person name="Jiao Y."/>
            <person name="Jia J."/>
        </authorList>
    </citation>
    <scope>NUCLEOTIDE SEQUENCE [LARGE SCALE GENOMIC DNA]</scope>
    <source>
        <strain evidence="3">cv. AL8/78</strain>
    </source>
</reference>
<reference evidence="2" key="3">
    <citation type="journal article" date="2017" name="Nature">
        <title>Genome sequence of the progenitor of the wheat D genome Aegilops tauschii.</title>
        <authorList>
            <person name="Luo M.C."/>
            <person name="Gu Y.Q."/>
            <person name="Puiu D."/>
            <person name="Wang H."/>
            <person name="Twardziok S.O."/>
            <person name="Deal K.R."/>
            <person name="Huo N."/>
            <person name="Zhu T."/>
            <person name="Wang L."/>
            <person name="Wang Y."/>
            <person name="McGuire P.E."/>
            <person name="Liu S."/>
            <person name="Long H."/>
            <person name="Ramasamy R.K."/>
            <person name="Rodriguez J.C."/>
            <person name="Van S.L."/>
            <person name="Yuan L."/>
            <person name="Wang Z."/>
            <person name="Xia Z."/>
            <person name="Xiao L."/>
            <person name="Anderson O.D."/>
            <person name="Ouyang S."/>
            <person name="Liang Y."/>
            <person name="Zimin A.V."/>
            <person name="Pertea G."/>
            <person name="Qi P."/>
            <person name="Bennetzen J.L."/>
            <person name="Dai X."/>
            <person name="Dawson M.W."/>
            <person name="Muller H.G."/>
            <person name="Kugler K."/>
            <person name="Rivarola-Duarte L."/>
            <person name="Spannagl M."/>
            <person name="Mayer K.F.X."/>
            <person name="Lu F.H."/>
            <person name="Bevan M.W."/>
            <person name="Leroy P."/>
            <person name="Li P."/>
            <person name="You F.M."/>
            <person name="Sun Q."/>
            <person name="Liu Z."/>
            <person name="Lyons E."/>
            <person name="Wicker T."/>
            <person name="Salzberg S.L."/>
            <person name="Devos K.M."/>
            <person name="Dvorak J."/>
        </authorList>
    </citation>
    <scope>NUCLEOTIDE SEQUENCE [LARGE SCALE GENOMIC DNA]</scope>
    <source>
        <strain evidence="2">cv. AL8/78</strain>
    </source>
</reference>
<dbReference type="Proteomes" id="UP000015105">
    <property type="component" value="Chromosome 3D"/>
</dbReference>
<keyword evidence="3" id="KW-1185">Reference proteome</keyword>
<reference evidence="2" key="4">
    <citation type="submission" date="2019-03" db="UniProtKB">
        <authorList>
            <consortium name="EnsemblPlants"/>
        </authorList>
    </citation>
    <scope>IDENTIFICATION</scope>
</reference>
<keyword evidence="1" id="KW-1133">Transmembrane helix</keyword>
<feature type="transmembrane region" description="Helical" evidence="1">
    <location>
        <begin position="79"/>
        <end position="100"/>
    </location>
</feature>
<name>A0A453ERZ8_AEGTS</name>
<keyword evidence="1" id="KW-0472">Membrane</keyword>
<evidence type="ECO:0000256" key="1">
    <source>
        <dbReference type="SAM" id="Phobius"/>
    </source>
</evidence>
<evidence type="ECO:0000313" key="2">
    <source>
        <dbReference type="EnsemblPlants" id="AET3Gv20433600.23"/>
    </source>
</evidence>
<reference evidence="3" key="1">
    <citation type="journal article" date="2014" name="Science">
        <title>Ancient hybridizations among the ancestral genomes of bread wheat.</title>
        <authorList>
            <consortium name="International Wheat Genome Sequencing Consortium,"/>
            <person name="Marcussen T."/>
            <person name="Sandve S.R."/>
            <person name="Heier L."/>
            <person name="Spannagl M."/>
            <person name="Pfeifer M."/>
            <person name="Jakobsen K.S."/>
            <person name="Wulff B.B."/>
            <person name="Steuernagel B."/>
            <person name="Mayer K.F."/>
            <person name="Olsen O.A."/>
        </authorList>
    </citation>
    <scope>NUCLEOTIDE SEQUENCE [LARGE SCALE GENOMIC DNA]</scope>
    <source>
        <strain evidence="3">cv. AL8/78</strain>
    </source>
</reference>
<protein>
    <submittedName>
        <fullName evidence="2">Uncharacterized protein</fullName>
    </submittedName>
</protein>
<sequence>MGDHTLPPEVSSTLLPANMSRSIRRSNMCLCCDEPLTFVDEHLVFFIWTMACVMFFIWTVACMHVPFSFKPLIVLVTDYMSLFVVLRNLVAPLLQVHLFYELLKL</sequence>
<accession>A0A453ERZ8</accession>